<protein>
    <recommendedName>
        <fullName evidence="4">Tfp pilus assembly protein PilX</fullName>
    </recommendedName>
</protein>
<feature type="transmembrane region" description="Helical" evidence="1">
    <location>
        <begin position="26"/>
        <end position="48"/>
    </location>
</feature>
<accession>A0ABZ0RLL6</accession>
<proteinExistence type="predicted"/>
<evidence type="ECO:0000313" key="2">
    <source>
        <dbReference type="EMBL" id="WPJ97109.1"/>
    </source>
</evidence>
<name>A0ABZ0RLL6_9BACT</name>
<keyword evidence="1" id="KW-0812">Transmembrane</keyword>
<keyword evidence="1" id="KW-1133">Transmembrane helix</keyword>
<evidence type="ECO:0008006" key="4">
    <source>
        <dbReference type="Google" id="ProtNLM"/>
    </source>
</evidence>
<sequence>MHYQTYSFHPSLRANRLPCERSRQGFALVIALSLMAFVLLLLLSMTALTRVESSVADQSMRQTTARQNALLGLQLAVGQLQQQMGPDQRVSYTAGILDSDPYDPDTLLDVPDERAHWTGVRAVSPDAEGEPVQTFEQWLVSGYTLLDQADVSSAVVDDATIDLTGGSSPVKAGKVSIASAGDSSGSYAYWIGDEGVKAKANIESTVGADTLRSAERFGIQVVDGLDWFVDHEADAARAFSWPALEIAANGDADSSLLQERFHDLTFYSHGLLTDTVEGGFKKDLTSELFGATPSLTGPIFEPLSGTATVADPGGPLWEQARSWLAITADGSGNYPVQASSDTQAGLHPVLAGFQLYWVPTYTPSSSGGNPRARMNLMPAVVLWNPYNVPLEDQSYTVTYGKTYMDNGNFAYFNVVLDNWELEDVSTGTTASIQKSQLILTLNSGRLEPGQAIVFSPPGASALSTSGNTLTRGYRPSACYYFYTSLTLAAPYEYRYDKGQINRVHGLLLERGTGNGAEPLQAVYYMADGDSNLSTANSMTMQQTPSGAPINTVDAFGYKFLQTTTDNVSFWGAGASLLPGMRSWLAHLNPRARIKGPIPTVYEDGGYNRSVSNNPSFASARQESDVNMDLGFVSFGDQVSVGHSENSMVDTAAFFEAPPSRADLHSIGQMMHFPLYNDGSSGADEEARMESSIRNARFGNLIPAYAVGSSEADPNIELDATERTWGGSPSEARYFSFQGVHHDYSYKLNRALWDRYFFSTVPAGGGLPENPRLVSIAEDGSLPRDDVDTAAEDLMVNGAFNVNSVSVEAWKALLASFYGLPVGGESDSDSHSPILRVRDPLEGPVDNSSTDVTDDFESYAGYRRLSDAQIEELAERIVEEVKLRGPFGSMAEFINRMPERDGRYSEDSDAFRLRGTLAAAIAKTAINAGLRRPSVEVIASGSSGIEAAAEAGWRSEGLPGWLTQADLLQRLGPVLTVRSDTFRIRAYGESINSVTGDAVKARCEAIVQRMPEFVYQGQVGETAAEIETKQTEQGRRFAIVDFRWLSEDEI</sequence>
<dbReference type="Proteomes" id="UP001324993">
    <property type="component" value="Chromosome"/>
</dbReference>
<organism evidence="2 3">
    <name type="scientific">Coraliomargarita algicola</name>
    <dbReference type="NCBI Taxonomy" id="3092156"/>
    <lineage>
        <taxon>Bacteria</taxon>
        <taxon>Pseudomonadati</taxon>
        <taxon>Verrucomicrobiota</taxon>
        <taxon>Opitutia</taxon>
        <taxon>Puniceicoccales</taxon>
        <taxon>Coraliomargaritaceae</taxon>
        <taxon>Coraliomargarita</taxon>
    </lineage>
</organism>
<gene>
    <name evidence="2" type="ORF">SH580_05235</name>
</gene>
<evidence type="ECO:0000313" key="3">
    <source>
        <dbReference type="Proteomes" id="UP001324993"/>
    </source>
</evidence>
<dbReference type="EMBL" id="CP138858">
    <property type="protein sequence ID" value="WPJ97109.1"/>
    <property type="molecule type" value="Genomic_DNA"/>
</dbReference>
<dbReference type="RefSeq" id="WP_319833960.1">
    <property type="nucleotide sequence ID" value="NZ_CP138858.1"/>
</dbReference>
<evidence type="ECO:0000256" key="1">
    <source>
        <dbReference type="SAM" id="Phobius"/>
    </source>
</evidence>
<reference evidence="2 3" key="1">
    <citation type="submission" date="2023-11" db="EMBL/GenBank/DDBJ databases">
        <title>Coraliomargarita sp. nov., isolated from marine algae.</title>
        <authorList>
            <person name="Lee J.K."/>
            <person name="Baek J.H."/>
            <person name="Kim J.M."/>
            <person name="Choi D.G."/>
            <person name="Jeon C.O."/>
        </authorList>
    </citation>
    <scope>NUCLEOTIDE SEQUENCE [LARGE SCALE GENOMIC DNA]</scope>
    <source>
        <strain evidence="2 3">J2-16</strain>
    </source>
</reference>
<keyword evidence="1" id="KW-0472">Membrane</keyword>
<keyword evidence="3" id="KW-1185">Reference proteome</keyword>